<keyword evidence="8" id="KW-0597">Phosphoprotein</keyword>
<dbReference type="AlphaFoldDB" id="A0A7C4RP41"/>
<dbReference type="SFLD" id="SFLDF00027">
    <property type="entry name" value="p-type_atpase"/>
    <property type="match status" value="1"/>
</dbReference>
<feature type="domain" description="Cation-transporting P-type ATPase N-terminal" evidence="20">
    <location>
        <begin position="35"/>
        <end position="108"/>
    </location>
</feature>
<reference evidence="21" key="1">
    <citation type="journal article" date="2020" name="mSystems">
        <title>Genome- and Community-Level Interaction Insights into Carbon Utilization and Element Cycling Functions of Hydrothermarchaeota in Hydrothermal Sediment.</title>
        <authorList>
            <person name="Zhou Z."/>
            <person name="Liu Y."/>
            <person name="Xu W."/>
            <person name="Pan J."/>
            <person name="Luo Z.H."/>
            <person name="Li M."/>
        </authorList>
    </citation>
    <scope>NUCLEOTIDE SEQUENCE [LARGE SCALE GENOMIC DNA]</scope>
    <source>
        <strain evidence="21">SpSt-477</strain>
    </source>
</reference>
<evidence type="ECO:0000256" key="11">
    <source>
        <dbReference type="ARBA" id="ARBA00022840"/>
    </source>
</evidence>
<dbReference type="Pfam" id="PF00122">
    <property type="entry name" value="E1-E2_ATPase"/>
    <property type="match status" value="1"/>
</dbReference>
<keyword evidence="9 19" id="KW-0812">Transmembrane</keyword>
<dbReference type="InterPro" id="IPR059000">
    <property type="entry name" value="ATPase_P-type_domA"/>
</dbReference>
<keyword evidence="13" id="KW-1278">Translocase</keyword>
<dbReference type="EC" id="7.2.2.14" evidence="4"/>
<dbReference type="SMART" id="SM00831">
    <property type="entry name" value="Cation_ATPase_N"/>
    <property type="match status" value="1"/>
</dbReference>
<evidence type="ECO:0000256" key="7">
    <source>
        <dbReference type="ARBA" id="ARBA00022519"/>
    </source>
</evidence>
<feature type="transmembrane region" description="Helical" evidence="19">
    <location>
        <begin position="823"/>
        <end position="843"/>
    </location>
</feature>
<dbReference type="Pfam" id="PF00690">
    <property type="entry name" value="Cation_ATPase_N"/>
    <property type="match status" value="1"/>
</dbReference>
<feature type="transmembrane region" description="Helical" evidence="19">
    <location>
        <begin position="858"/>
        <end position="877"/>
    </location>
</feature>
<evidence type="ECO:0000256" key="8">
    <source>
        <dbReference type="ARBA" id="ARBA00022553"/>
    </source>
</evidence>
<dbReference type="GO" id="GO:0005524">
    <property type="term" value="F:ATP binding"/>
    <property type="evidence" value="ECO:0007669"/>
    <property type="project" value="UniProtKB-KW"/>
</dbReference>
<feature type="compositionally biased region" description="Basic and acidic residues" evidence="18">
    <location>
        <begin position="1"/>
        <end position="14"/>
    </location>
</feature>
<dbReference type="SUPFAM" id="SSF56784">
    <property type="entry name" value="HAD-like"/>
    <property type="match status" value="1"/>
</dbReference>
<dbReference type="SUPFAM" id="SSF81660">
    <property type="entry name" value="Metal cation-transporting ATPase, ATP-binding domain N"/>
    <property type="match status" value="1"/>
</dbReference>
<keyword evidence="12" id="KW-0460">Magnesium</keyword>
<evidence type="ECO:0000256" key="2">
    <source>
        <dbReference type="ARBA" id="ARBA00004429"/>
    </source>
</evidence>
<comment type="function">
    <text evidence="1">Mediates magnesium influx to the cytosol.</text>
</comment>
<dbReference type="InterPro" id="IPR036412">
    <property type="entry name" value="HAD-like_sf"/>
</dbReference>
<dbReference type="SFLD" id="SFLDG00002">
    <property type="entry name" value="C1.7:_P-type_atpase_like"/>
    <property type="match status" value="1"/>
</dbReference>
<feature type="transmembrane region" description="Helical" evidence="19">
    <location>
        <begin position="90"/>
        <end position="106"/>
    </location>
</feature>
<comment type="catalytic activity">
    <reaction evidence="17">
        <text>Mg(2+)(out) + ATP + H2O = Mg(2+)(in) + ADP + phosphate + H(+)</text>
        <dbReference type="Rhea" id="RHEA:10260"/>
        <dbReference type="ChEBI" id="CHEBI:15377"/>
        <dbReference type="ChEBI" id="CHEBI:15378"/>
        <dbReference type="ChEBI" id="CHEBI:18420"/>
        <dbReference type="ChEBI" id="CHEBI:30616"/>
        <dbReference type="ChEBI" id="CHEBI:43474"/>
        <dbReference type="ChEBI" id="CHEBI:456216"/>
        <dbReference type="EC" id="7.2.2.14"/>
    </reaction>
</comment>
<dbReference type="InterPro" id="IPR006068">
    <property type="entry name" value="ATPase_P-typ_cation-transptr_C"/>
</dbReference>
<keyword evidence="15 19" id="KW-0472">Membrane</keyword>
<dbReference type="Gene3D" id="1.20.1110.10">
    <property type="entry name" value="Calcium-transporting ATPase, transmembrane domain"/>
    <property type="match status" value="1"/>
</dbReference>
<dbReference type="InterPro" id="IPR004014">
    <property type="entry name" value="ATPase_P-typ_cation-transptr_N"/>
</dbReference>
<evidence type="ECO:0000256" key="10">
    <source>
        <dbReference type="ARBA" id="ARBA00022741"/>
    </source>
</evidence>
<evidence type="ECO:0000256" key="19">
    <source>
        <dbReference type="SAM" id="Phobius"/>
    </source>
</evidence>
<evidence type="ECO:0000256" key="3">
    <source>
        <dbReference type="ARBA" id="ARBA00008746"/>
    </source>
</evidence>
<dbReference type="InterPro" id="IPR008250">
    <property type="entry name" value="ATPase_P-typ_transduc_dom_A_sf"/>
</dbReference>
<dbReference type="InterPro" id="IPR023298">
    <property type="entry name" value="ATPase_P-typ_TM_dom_sf"/>
</dbReference>
<evidence type="ECO:0000256" key="14">
    <source>
        <dbReference type="ARBA" id="ARBA00022989"/>
    </source>
</evidence>
<dbReference type="GO" id="GO:0015444">
    <property type="term" value="F:P-type magnesium transporter activity"/>
    <property type="evidence" value="ECO:0007669"/>
    <property type="project" value="UniProtKB-EC"/>
</dbReference>
<dbReference type="Gene3D" id="3.40.50.1000">
    <property type="entry name" value="HAD superfamily/HAD-like"/>
    <property type="match status" value="1"/>
</dbReference>
<evidence type="ECO:0000256" key="5">
    <source>
        <dbReference type="ARBA" id="ARBA00013555"/>
    </source>
</evidence>
<evidence type="ECO:0000256" key="18">
    <source>
        <dbReference type="SAM" id="MobiDB-lite"/>
    </source>
</evidence>
<keyword evidence="11" id="KW-0067">ATP-binding</keyword>
<evidence type="ECO:0000256" key="1">
    <source>
        <dbReference type="ARBA" id="ARBA00003954"/>
    </source>
</evidence>
<dbReference type="PRINTS" id="PR01836">
    <property type="entry name" value="MGATPASE"/>
</dbReference>
<dbReference type="NCBIfam" id="TIGR01494">
    <property type="entry name" value="ATPase_P-type"/>
    <property type="match status" value="2"/>
</dbReference>
<dbReference type="Gene3D" id="2.70.150.10">
    <property type="entry name" value="Calcium-transporting ATPase, cytoplasmic transduction domain A"/>
    <property type="match status" value="1"/>
</dbReference>
<dbReference type="InterPro" id="IPR044492">
    <property type="entry name" value="P_typ_ATPase_HD_dom"/>
</dbReference>
<comment type="similarity">
    <text evidence="3">Belongs to the cation transport ATPase (P-type) (TC 3.A.3) family. Type IIIB subfamily.</text>
</comment>
<protein>
    <recommendedName>
        <fullName evidence="5">Magnesium-transporting ATPase, P-type 1</fullName>
        <ecNumber evidence="4">7.2.2.14</ecNumber>
    </recommendedName>
    <alternativeName>
        <fullName evidence="16">Mg(2+) transport ATPase, P-type 1</fullName>
    </alternativeName>
</protein>
<evidence type="ECO:0000256" key="17">
    <source>
        <dbReference type="ARBA" id="ARBA00047295"/>
    </source>
</evidence>
<comment type="caution">
    <text evidence="21">The sequence shown here is derived from an EMBL/GenBank/DDBJ whole genome shotgun (WGS) entry which is preliminary data.</text>
</comment>
<proteinExistence type="inferred from homology"/>
<evidence type="ECO:0000256" key="15">
    <source>
        <dbReference type="ARBA" id="ARBA00023136"/>
    </source>
</evidence>
<dbReference type="EMBL" id="DSUH01000067">
    <property type="protein sequence ID" value="HGU31813.1"/>
    <property type="molecule type" value="Genomic_DNA"/>
</dbReference>
<name>A0A7C4RP41_9BACT</name>
<dbReference type="NCBIfam" id="TIGR01524">
    <property type="entry name" value="ATPase-IIIB_Mg"/>
    <property type="match status" value="1"/>
</dbReference>
<gene>
    <name evidence="21" type="primary">mgtA</name>
    <name evidence="21" type="ORF">ENS29_03035</name>
</gene>
<keyword evidence="6" id="KW-1003">Cell membrane</keyword>
<evidence type="ECO:0000256" key="9">
    <source>
        <dbReference type="ARBA" id="ARBA00022692"/>
    </source>
</evidence>
<dbReference type="PANTHER" id="PTHR42861">
    <property type="entry name" value="CALCIUM-TRANSPORTING ATPASE"/>
    <property type="match status" value="1"/>
</dbReference>
<dbReference type="InterPro" id="IPR023214">
    <property type="entry name" value="HAD_sf"/>
</dbReference>
<keyword evidence="7" id="KW-0997">Cell inner membrane</keyword>
<evidence type="ECO:0000313" key="21">
    <source>
        <dbReference type="EMBL" id="HGU31813.1"/>
    </source>
</evidence>
<dbReference type="InterPro" id="IPR023299">
    <property type="entry name" value="ATPase_P-typ_cyto_dom_N"/>
</dbReference>
<organism evidence="21">
    <name type="scientific">Desulfatirhabdium butyrativorans</name>
    <dbReference type="NCBI Taxonomy" id="340467"/>
    <lineage>
        <taxon>Bacteria</taxon>
        <taxon>Pseudomonadati</taxon>
        <taxon>Thermodesulfobacteriota</taxon>
        <taxon>Desulfobacteria</taxon>
        <taxon>Desulfobacterales</taxon>
        <taxon>Desulfatirhabdiaceae</taxon>
        <taxon>Desulfatirhabdium</taxon>
    </lineage>
</organism>
<feature type="transmembrane region" description="Helical" evidence="19">
    <location>
        <begin position="275"/>
        <end position="295"/>
    </location>
</feature>
<dbReference type="Pfam" id="PF13246">
    <property type="entry name" value="Cation_ATPase"/>
    <property type="match status" value="1"/>
</dbReference>
<sequence>MNGKSADRSNRVRPESQSSIGIPKTDLKREEQFRELCRLPAREVLQMLDTRMLGLSEDEAEKRLDRYGPNELAVAQRLGVWADLFHRCKSPLVVQLLIIAIVSAVIGEWKSTVIVVAMVLLSVGLSFVLDRRSNLAVEALGKRVQSRTLVLRDGKEQEIKIADVVVGDMVILHAGSIIPADIRILSAKDFFVSQSAFSGESMAVEKTAETAYSNDLALSDLPNACFLGSTVTSGTAKGVVIHTGMNTVFGAISEKLKESAEETSFDKGIRSFTWLMIRFMVVMVFVVFCIVGMTKGDWIEALLFGLSIAVGLTPEMLPMIVTVNLAKGALTMAQKKVIVKRLPAIQNFGAIDILCTDKTGTLTQDKVVLERHVDITGHVSEDVLAYAYLNSYYQTGLRNLIDRAILEHTFWDVETRCSRVDELPFDFQRRRMSVVVDYEGDYVLICKGAVEEIYSCCTHYQIGDEVYPLIDMIRADLFEEVERLNSEGFRVLGIAYREFPRDRRSFTTADESQLVLLGYIAFFDPPKVSASQALKLLKKAGVQVKVLTGDNGLVTRKVCRDVELDIHRLVSGPELAAMPPETFLQTIRDADVFVKLTPAQKEQIVRCLRSEGHVVGFMGDGINDAPALKASDVGISVDSAVDVAKESADIVLLEKSLLVLEEGIIEGRKVFANIVKYIRMGASSNFGNMFSVLGASYLLPFLPMQPIQILTNNLLYDVSQTGIPTDNVDEEWIAKPLQWNIDNIKRFMILIGPISSIFDYATFALMWYVFGCSRYTDPLIGAEQKLWFEQLFQTGWFVESLLTQTLIVHIIRTRRIPFIGSHASSTMTFTTLSIMAVGAWLPYSPLAPMLGMVPLPPIYWAWILSFLCAYSIITHNVKKWFYQRYGGD</sequence>
<dbReference type="SFLD" id="SFLDS00003">
    <property type="entry name" value="Haloacid_Dehalogenase"/>
    <property type="match status" value="1"/>
</dbReference>
<comment type="subcellular location">
    <subcellularLocation>
        <location evidence="2">Cell inner membrane</location>
        <topology evidence="2">Multi-pass membrane protein</topology>
    </subcellularLocation>
</comment>
<evidence type="ECO:0000256" key="16">
    <source>
        <dbReference type="ARBA" id="ARBA00029806"/>
    </source>
</evidence>
<dbReference type="InterPro" id="IPR006415">
    <property type="entry name" value="P-type_ATPase_IIIB"/>
</dbReference>
<feature type="transmembrane region" description="Helical" evidence="19">
    <location>
        <begin position="747"/>
        <end position="770"/>
    </location>
</feature>
<evidence type="ECO:0000259" key="20">
    <source>
        <dbReference type="SMART" id="SM00831"/>
    </source>
</evidence>
<evidence type="ECO:0000256" key="13">
    <source>
        <dbReference type="ARBA" id="ARBA00022967"/>
    </source>
</evidence>
<keyword evidence="14 19" id="KW-1133">Transmembrane helix</keyword>
<dbReference type="InterPro" id="IPR018303">
    <property type="entry name" value="ATPase_P-typ_P_site"/>
</dbReference>
<dbReference type="GO" id="GO:0005886">
    <property type="term" value="C:plasma membrane"/>
    <property type="evidence" value="ECO:0007669"/>
    <property type="project" value="UniProtKB-SubCell"/>
</dbReference>
<dbReference type="InterPro" id="IPR001757">
    <property type="entry name" value="P_typ_ATPase"/>
</dbReference>
<evidence type="ECO:0000256" key="6">
    <source>
        <dbReference type="ARBA" id="ARBA00022475"/>
    </source>
</evidence>
<feature type="transmembrane region" description="Helical" evidence="19">
    <location>
        <begin position="301"/>
        <end position="326"/>
    </location>
</feature>
<dbReference type="GO" id="GO:0016887">
    <property type="term" value="F:ATP hydrolysis activity"/>
    <property type="evidence" value="ECO:0007669"/>
    <property type="project" value="InterPro"/>
</dbReference>
<accession>A0A7C4RP41</accession>
<dbReference type="SUPFAM" id="SSF81653">
    <property type="entry name" value="Calcium ATPase, transduction domain A"/>
    <property type="match status" value="1"/>
</dbReference>
<dbReference type="Gene3D" id="3.40.1110.10">
    <property type="entry name" value="Calcium-transporting ATPase, cytoplasmic domain N"/>
    <property type="match status" value="1"/>
</dbReference>
<dbReference type="PROSITE" id="PS00154">
    <property type="entry name" value="ATPASE_E1_E2"/>
    <property type="match status" value="1"/>
</dbReference>
<feature type="transmembrane region" description="Helical" evidence="19">
    <location>
        <begin position="112"/>
        <end position="129"/>
    </location>
</feature>
<evidence type="ECO:0000256" key="4">
    <source>
        <dbReference type="ARBA" id="ARBA00012786"/>
    </source>
</evidence>
<dbReference type="Pfam" id="PF00689">
    <property type="entry name" value="Cation_ATPase_C"/>
    <property type="match status" value="1"/>
</dbReference>
<evidence type="ECO:0000256" key="12">
    <source>
        <dbReference type="ARBA" id="ARBA00022842"/>
    </source>
</evidence>
<dbReference type="SUPFAM" id="SSF81665">
    <property type="entry name" value="Calcium ATPase, transmembrane domain M"/>
    <property type="match status" value="1"/>
</dbReference>
<keyword evidence="10" id="KW-0547">Nucleotide-binding</keyword>
<feature type="region of interest" description="Disordered" evidence="18">
    <location>
        <begin position="1"/>
        <end position="26"/>
    </location>
</feature>
<dbReference type="CDD" id="cd02077">
    <property type="entry name" value="P-type_ATPase_Mg"/>
    <property type="match status" value="1"/>
</dbReference>
<dbReference type="NCBIfam" id="NF011702">
    <property type="entry name" value="PRK15122.1"/>
    <property type="match status" value="1"/>
</dbReference>